<gene>
    <name evidence="1" type="ORF">KPL71_004502</name>
</gene>
<accession>A0ACB8N606</accession>
<reference evidence="2" key="1">
    <citation type="journal article" date="2023" name="Hortic. Res.">
        <title>A chromosome-level phased genome enabling allele-level studies in sweet orange: a case study on citrus Huanglongbing tolerance.</title>
        <authorList>
            <person name="Wu B."/>
            <person name="Yu Q."/>
            <person name="Deng Z."/>
            <person name="Duan Y."/>
            <person name="Luo F."/>
            <person name="Gmitter F. Jr."/>
        </authorList>
    </citation>
    <scope>NUCLEOTIDE SEQUENCE [LARGE SCALE GENOMIC DNA]</scope>
    <source>
        <strain evidence="2">cv. Valencia</strain>
    </source>
</reference>
<name>A0ACB8N606_CITSI</name>
<proteinExistence type="predicted"/>
<keyword evidence="2" id="KW-1185">Reference proteome</keyword>
<evidence type="ECO:0000313" key="1">
    <source>
        <dbReference type="EMBL" id="KAH9793380.1"/>
    </source>
</evidence>
<evidence type="ECO:0000313" key="2">
    <source>
        <dbReference type="Proteomes" id="UP000829398"/>
    </source>
</evidence>
<dbReference type="Proteomes" id="UP000829398">
    <property type="component" value="Chromosome 2"/>
</dbReference>
<organism evidence="1 2">
    <name type="scientific">Citrus sinensis</name>
    <name type="common">Sweet orange</name>
    <name type="synonym">Citrus aurantium var. sinensis</name>
    <dbReference type="NCBI Taxonomy" id="2711"/>
    <lineage>
        <taxon>Eukaryota</taxon>
        <taxon>Viridiplantae</taxon>
        <taxon>Streptophyta</taxon>
        <taxon>Embryophyta</taxon>
        <taxon>Tracheophyta</taxon>
        <taxon>Spermatophyta</taxon>
        <taxon>Magnoliopsida</taxon>
        <taxon>eudicotyledons</taxon>
        <taxon>Gunneridae</taxon>
        <taxon>Pentapetalae</taxon>
        <taxon>rosids</taxon>
        <taxon>malvids</taxon>
        <taxon>Sapindales</taxon>
        <taxon>Rutaceae</taxon>
        <taxon>Aurantioideae</taxon>
        <taxon>Citrus</taxon>
    </lineage>
</organism>
<dbReference type="EMBL" id="CM039171">
    <property type="protein sequence ID" value="KAH9793380.1"/>
    <property type="molecule type" value="Genomic_DNA"/>
</dbReference>
<comment type="caution">
    <text evidence="1">The sequence shown here is derived from an EMBL/GenBank/DDBJ whole genome shotgun (WGS) entry which is preliminary data.</text>
</comment>
<protein>
    <submittedName>
        <fullName evidence="1">Plant UBX domain-containing protein 5</fullName>
    </submittedName>
</protein>
<sequence length="436" mass="47036">MENPTAEANSSLINSFVEITSSTKDEALFFLESHQWNLDAAVSTFLDNAAAATASPEASQSVATLPAVNSPSLSNSPSTSPSASLSRSPSRSRSPSPAAARDPYELRSRSRRGKKEDKKAATGTSRGGIRTLADLNRTPPGGADSDDDDDEPQQYYTGGEKSGMLVQDPTKGNQVDEIFNQARQSAVERPDLRAPSSSKAFTGTARLLSGETVSSAPAPPPENVSHNITFWRNGFTVDDGPLRRMDDPANASFLEVLSFTYRDALYLRIGCISMQSIMRSECPRELEPADKKTRVHVELINKREEDYSEPPKRRSAFQGVGRTLGGSDSPASAASEPTFTATALNTAPSPSSGLVVDATLPTTSVQLRLADGTRMVARFNHHHTIRDIHRFIDASRPGSARNYQLQAMGFPPKQLTDLDQTVEQAGIANSVVIQKL</sequence>